<evidence type="ECO:0000256" key="3">
    <source>
        <dbReference type="ARBA" id="ARBA00022475"/>
    </source>
</evidence>
<dbReference type="InterPro" id="IPR004869">
    <property type="entry name" value="MMPL_dom"/>
</dbReference>
<feature type="region of interest" description="Disordered" evidence="7">
    <location>
        <begin position="739"/>
        <end position="760"/>
    </location>
</feature>
<keyword evidence="5 8" id="KW-1133">Transmembrane helix</keyword>
<feature type="transmembrane region" description="Helical" evidence="8">
    <location>
        <begin position="206"/>
        <end position="224"/>
    </location>
</feature>
<protein>
    <submittedName>
        <fullName evidence="10">MMPL family transporter</fullName>
    </submittedName>
</protein>
<keyword evidence="6 8" id="KW-0472">Membrane</keyword>
<organism evidence="10 11">
    <name type="scientific">Spongisporangium articulatum</name>
    <dbReference type="NCBI Taxonomy" id="3362603"/>
    <lineage>
        <taxon>Bacteria</taxon>
        <taxon>Bacillati</taxon>
        <taxon>Actinomycetota</taxon>
        <taxon>Actinomycetes</taxon>
        <taxon>Kineosporiales</taxon>
        <taxon>Kineosporiaceae</taxon>
        <taxon>Spongisporangium</taxon>
    </lineage>
</organism>
<dbReference type="Gene3D" id="1.20.1640.10">
    <property type="entry name" value="Multidrug efflux transporter AcrB transmembrane domain"/>
    <property type="match status" value="2"/>
</dbReference>
<feature type="transmembrane region" description="Helical" evidence="8">
    <location>
        <begin position="598"/>
        <end position="618"/>
    </location>
</feature>
<dbReference type="Pfam" id="PF03176">
    <property type="entry name" value="MMPL"/>
    <property type="match status" value="2"/>
</dbReference>
<feature type="domain" description="SSD" evidence="9">
    <location>
        <begin position="537"/>
        <end position="702"/>
    </location>
</feature>
<keyword evidence="11" id="KW-1185">Reference proteome</keyword>
<dbReference type="InterPro" id="IPR000731">
    <property type="entry name" value="SSD"/>
</dbReference>
<evidence type="ECO:0000256" key="5">
    <source>
        <dbReference type="ARBA" id="ARBA00022989"/>
    </source>
</evidence>
<comment type="caution">
    <text evidence="10">The sequence shown here is derived from an EMBL/GenBank/DDBJ whole genome shotgun (WGS) entry which is preliminary data.</text>
</comment>
<gene>
    <name evidence="10" type="ORF">ACIB24_00305</name>
</gene>
<feature type="transmembrane region" description="Helical" evidence="8">
    <location>
        <begin position="230"/>
        <end position="250"/>
    </location>
</feature>
<evidence type="ECO:0000256" key="1">
    <source>
        <dbReference type="ARBA" id="ARBA00004651"/>
    </source>
</evidence>
<evidence type="ECO:0000256" key="6">
    <source>
        <dbReference type="ARBA" id="ARBA00023136"/>
    </source>
</evidence>
<keyword evidence="4 8" id="KW-0812">Transmembrane</keyword>
<comment type="subcellular location">
    <subcellularLocation>
        <location evidence="1">Cell membrane</location>
        <topology evidence="1">Multi-pass membrane protein</topology>
    </subcellularLocation>
</comment>
<sequence length="760" mass="77360">MATFLYRVGRFSYRRRGLVAGVWLLLLVATGIAAATLSGPTSSTFSIPGTESQKALDLITERNPGANADGASVRVVFVAGGNGTLTSDASKAAVEKAITQLKAVDDVAAVSDPYRSQAVSQDGTTAYATVSYSVPATQLTSATNETLQTAARSAVGPGITVEFGGDVVSSDGPAGATEGIGIVIGAIVLVITFGSLLAAGLPLLTALIGVGFGTLGVAVATGFTDISDTTSVLATMLGLAVGIDYALFIVSRYRHELLVGRDGEEAAGRAIGTAGSAVVFAGATVVIALAALLVAGIPFLSSMGLAAAGTVAMAVVIALTLVPALLGFLGRRVLGRRGRAALDPEAPGGGDGNLVHGEPMGARWARLVVRGRVPVFIVLVLALGAIALPTLDLRLGMPTDETASPSTTQRRAYDALAAGFGPGFNGPLIVAVDLAGITGEDSGFARDAATTDIQADLAKVPGVAAVAPATPNAAGDLALITVIPTTGPSTDATETLVHTIRADAQKWRAERGARAYVTGTTAIGIDISEKLGAALAPYLIVVVGLAFLLLMLVFRSLVVPLKATLGFLLSLAATFGALVAVFQKSWGAGLVGLDSSGPILSFLPILVIGILFGLAMDYEVFLVTRMREEFVHGADAQSAVVSGFRHGARVVTAAAVIMTSVFAGFVITDDPIVKSIGFALSVGIVFDAFVVRMTLVPAIMSLLGRSAWWFPSWLDRLLPDVDVEGEGLTAALATAQTPSARVPAQGSLSEADAATHSSSN</sequence>
<evidence type="ECO:0000256" key="4">
    <source>
        <dbReference type="ARBA" id="ARBA00022692"/>
    </source>
</evidence>
<feature type="transmembrane region" description="Helical" evidence="8">
    <location>
        <begin position="179"/>
        <end position="199"/>
    </location>
</feature>
<dbReference type="SUPFAM" id="SSF82866">
    <property type="entry name" value="Multidrug efflux transporter AcrB transmembrane domain"/>
    <property type="match status" value="2"/>
</dbReference>
<feature type="transmembrane region" description="Helical" evidence="8">
    <location>
        <begin position="373"/>
        <end position="391"/>
    </location>
</feature>
<accession>A0ABW8AGN4</accession>
<evidence type="ECO:0000313" key="11">
    <source>
        <dbReference type="Proteomes" id="UP001612915"/>
    </source>
</evidence>
<dbReference type="InterPro" id="IPR050545">
    <property type="entry name" value="Mycobact_MmpL"/>
</dbReference>
<feature type="transmembrane region" description="Helical" evidence="8">
    <location>
        <begin position="566"/>
        <end position="586"/>
    </location>
</feature>
<comment type="similarity">
    <text evidence="2">Belongs to the resistance-nodulation-cell division (RND) (TC 2.A.6) family. MmpL subfamily.</text>
</comment>
<feature type="transmembrane region" description="Helical" evidence="8">
    <location>
        <begin position="679"/>
        <end position="703"/>
    </location>
</feature>
<evidence type="ECO:0000256" key="8">
    <source>
        <dbReference type="SAM" id="Phobius"/>
    </source>
</evidence>
<reference evidence="10 11" key="1">
    <citation type="submission" date="2024-10" db="EMBL/GenBank/DDBJ databases">
        <title>The Natural Products Discovery Center: Release of the First 8490 Sequenced Strains for Exploring Actinobacteria Biosynthetic Diversity.</title>
        <authorList>
            <person name="Kalkreuter E."/>
            <person name="Kautsar S.A."/>
            <person name="Yang D."/>
            <person name="Bader C.D."/>
            <person name="Teijaro C.N."/>
            <person name="Fluegel L."/>
            <person name="Davis C.M."/>
            <person name="Simpson J.R."/>
            <person name="Lauterbach L."/>
            <person name="Steele A.D."/>
            <person name="Gui C."/>
            <person name="Meng S."/>
            <person name="Li G."/>
            <person name="Viehrig K."/>
            <person name="Ye F."/>
            <person name="Su P."/>
            <person name="Kiefer A.F."/>
            <person name="Nichols A."/>
            <person name="Cepeda A.J."/>
            <person name="Yan W."/>
            <person name="Fan B."/>
            <person name="Jiang Y."/>
            <person name="Adhikari A."/>
            <person name="Zheng C.-J."/>
            <person name="Schuster L."/>
            <person name="Cowan T.M."/>
            <person name="Smanski M.J."/>
            <person name="Chevrette M.G."/>
            <person name="De Carvalho L.P.S."/>
            <person name="Shen B."/>
        </authorList>
    </citation>
    <scope>NUCLEOTIDE SEQUENCE [LARGE SCALE GENOMIC DNA]</scope>
    <source>
        <strain evidence="10 11">NPDC049639</strain>
    </source>
</reference>
<evidence type="ECO:0000256" key="2">
    <source>
        <dbReference type="ARBA" id="ARBA00010157"/>
    </source>
</evidence>
<name>A0ABW8AGN4_9ACTN</name>
<feature type="transmembrane region" description="Helical" evidence="8">
    <location>
        <begin position="647"/>
        <end position="667"/>
    </location>
</feature>
<dbReference type="PROSITE" id="PS50156">
    <property type="entry name" value="SSD"/>
    <property type="match status" value="2"/>
</dbReference>
<feature type="transmembrane region" description="Helical" evidence="8">
    <location>
        <begin position="271"/>
        <end position="299"/>
    </location>
</feature>
<dbReference type="EMBL" id="JBITLV010000001">
    <property type="protein sequence ID" value="MFI7585496.1"/>
    <property type="molecule type" value="Genomic_DNA"/>
</dbReference>
<evidence type="ECO:0000259" key="9">
    <source>
        <dbReference type="PROSITE" id="PS50156"/>
    </source>
</evidence>
<keyword evidence="3" id="KW-1003">Cell membrane</keyword>
<evidence type="ECO:0000256" key="7">
    <source>
        <dbReference type="SAM" id="MobiDB-lite"/>
    </source>
</evidence>
<dbReference type="Proteomes" id="UP001612915">
    <property type="component" value="Unassembled WGS sequence"/>
</dbReference>
<feature type="transmembrane region" description="Helical" evidence="8">
    <location>
        <begin position="535"/>
        <end position="554"/>
    </location>
</feature>
<evidence type="ECO:0000313" key="10">
    <source>
        <dbReference type="EMBL" id="MFI7585496.1"/>
    </source>
</evidence>
<dbReference type="PANTHER" id="PTHR33406">
    <property type="entry name" value="MEMBRANE PROTEIN MJ1562-RELATED"/>
    <property type="match status" value="1"/>
</dbReference>
<feature type="domain" description="SSD" evidence="9">
    <location>
        <begin position="214"/>
        <end position="328"/>
    </location>
</feature>
<dbReference type="PANTHER" id="PTHR33406:SF11">
    <property type="entry name" value="MEMBRANE PROTEIN SCO6666-RELATED"/>
    <property type="match status" value="1"/>
</dbReference>
<dbReference type="RefSeq" id="WP_398273465.1">
    <property type="nucleotide sequence ID" value="NZ_JBITLV010000001.1"/>
</dbReference>
<proteinExistence type="inferred from homology"/>
<feature type="transmembrane region" description="Helical" evidence="8">
    <location>
        <begin position="305"/>
        <end position="329"/>
    </location>
</feature>